<dbReference type="OrthoDB" id="9806690at2"/>
<dbReference type="InterPro" id="IPR000212">
    <property type="entry name" value="DNA_helicase_UvrD/REP"/>
</dbReference>
<evidence type="ECO:0000313" key="17">
    <source>
        <dbReference type="EMBL" id="AQZ53322.1"/>
    </source>
</evidence>
<dbReference type="FunFam" id="1.10.10.160:FF:000001">
    <property type="entry name" value="ATP-dependent DNA helicase"/>
    <property type="match status" value="1"/>
</dbReference>
<feature type="domain" description="UvrD-like helicase ATP-binding" evidence="15">
    <location>
        <begin position="45"/>
        <end position="332"/>
    </location>
</feature>
<evidence type="ECO:0000256" key="10">
    <source>
        <dbReference type="ARBA" id="ARBA00034808"/>
    </source>
</evidence>
<dbReference type="EMBL" id="CP020330">
    <property type="protein sequence ID" value="AQZ53322.1"/>
    <property type="molecule type" value="Genomic_DNA"/>
</dbReference>
<dbReference type="SUPFAM" id="SSF52540">
    <property type="entry name" value="P-loop containing nucleoside triphosphate hydrolases"/>
    <property type="match status" value="1"/>
</dbReference>
<evidence type="ECO:0000256" key="4">
    <source>
        <dbReference type="ARBA" id="ARBA00022806"/>
    </source>
</evidence>
<dbReference type="eggNOG" id="COG0210">
    <property type="taxonomic scope" value="Bacteria"/>
</dbReference>
<evidence type="ECO:0000256" key="11">
    <source>
        <dbReference type="ARBA" id="ARBA00034923"/>
    </source>
</evidence>
<dbReference type="GO" id="GO:0005524">
    <property type="term" value="F:ATP binding"/>
    <property type="evidence" value="ECO:0007669"/>
    <property type="project" value="UniProtKB-UniRule"/>
</dbReference>
<dbReference type="CDD" id="cd17932">
    <property type="entry name" value="DEXQc_UvrD"/>
    <property type="match status" value="1"/>
</dbReference>
<dbReference type="FunFam" id="3.40.50.300:FF:001890">
    <property type="entry name" value="DNA helicase"/>
    <property type="match status" value="1"/>
</dbReference>
<evidence type="ECO:0000256" key="13">
    <source>
        <dbReference type="PROSITE-ProRule" id="PRU00560"/>
    </source>
</evidence>
<dbReference type="CDD" id="cd18807">
    <property type="entry name" value="SF1_C_UvrD"/>
    <property type="match status" value="1"/>
</dbReference>
<dbReference type="Gene3D" id="3.40.50.300">
    <property type="entry name" value="P-loop containing nucleotide triphosphate hydrolases"/>
    <property type="match status" value="2"/>
</dbReference>
<dbReference type="GO" id="GO:0005829">
    <property type="term" value="C:cytosol"/>
    <property type="evidence" value="ECO:0007669"/>
    <property type="project" value="TreeGrafter"/>
</dbReference>
<dbReference type="Gene3D" id="1.10.10.160">
    <property type="match status" value="1"/>
</dbReference>
<dbReference type="InterPro" id="IPR014016">
    <property type="entry name" value="UvrD-like_ATP-bd"/>
</dbReference>
<dbReference type="Proteomes" id="UP000191135">
    <property type="component" value="Chromosome"/>
</dbReference>
<dbReference type="PROSITE" id="PS51198">
    <property type="entry name" value="UVRD_HELICASE_ATP_BIND"/>
    <property type="match status" value="1"/>
</dbReference>
<dbReference type="STRING" id="1122214.Mame_04022"/>
<keyword evidence="6" id="KW-0238">DNA-binding</keyword>
<dbReference type="InterPro" id="IPR027417">
    <property type="entry name" value="P-loop_NTPase"/>
</dbReference>
<evidence type="ECO:0000256" key="2">
    <source>
        <dbReference type="ARBA" id="ARBA00022741"/>
    </source>
</evidence>
<comment type="catalytic activity">
    <reaction evidence="9">
        <text>Couples ATP hydrolysis with the unwinding of duplex DNA by translocating in the 3'-5' direction.</text>
        <dbReference type="EC" id="5.6.2.4"/>
    </reaction>
</comment>
<evidence type="ECO:0000256" key="9">
    <source>
        <dbReference type="ARBA" id="ARBA00034617"/>
    </source>
</evidence>
<sequence length="811" mass="91482">MNQGDDNIPFFDEDDAPQPAAPARSGLAARAMAARRAPDAPDYLSGLNPEQRDAVETTEGPLLVLAGAGTGKTRVLTTRIAHILASGRAYPSQILAVTFTNKAAREMKERIGALVGGAVEGMPWLGTFHSIGVKLLRRHAELAGLRSDFTILDTDDVLRLLKQLIQAEGLDDKRWPARQFAGMIDNWKNKGLTPKTIAEGDARAFANGRGRELYQAYQDRLKTLNACDFGDLLLHPIELFRQHPDILKEYHKRFRYILVDEYQDTNTAQYMWLRLLAQRPAGDEGPINICCVGDDDQSIYGWRGAEVDNILRFEKDFRGAKVIRLERNYRSTAHILGAAGNLIAHNEGRLGKTLFTERTDPDDSKVQVHAAWDSEEEARAIGEEIEQYQKQGEALNDMAILVRASFQMREFEDRFVTLGLNYRVIGGPRFYERLEIRDAMAFFRLTCQPADDLALERIINTPKRGLGDASVRKVHDYARERNIPMLAAARELIDTDELKPKPRKALFDVVTQFDRWQDLLETTPHTELAEQILDESGYTEMWQNDRSAEAPGRLENLKELIRSMEGFESMRGFLEHVSLVMDTENNEDLDAVSIMTLHSAKGLEFKTVFLPGWEEGLFPHQRALDESGRAGLEEERRLAYVGITRAKRHCHIWFVSNRRIHGLWQSTMPSRFLDELPEDHVEVGETEVSYGGYGQSRFDRAEPFSNTYATPGWKRAQGNRSDATRDNWGTRSGHAVERIGYGESGPRGRTIEGELVARSTGEEASAYAIGDRVFHMKFGNGNITSIEGNKLTIDFDKAGRKRVLDGFVKPV</sequence>
<evidence type="ECO:0000256" key="3">
    <source>
        <dbReference type="ARBA" id="ARBA00022801"/>
    </source>
</evidence>
<keyword evidence="2 13" id="KW-0547">Nucleotide-binding</keyword>
<dbReference type="InterPro" id="IPR014017">
    <property type="entry name" value="DNA_helicase_UvrD-like_C"/>
</dbReference>
<dbReference type="GO" id="GO:0016887">
    <property type="term" value="F:ATP hydrolysis activity"/>
    <property type="evidence" value="ECO:0007669"/>
    <property type="project" value="RHEA"/>
</dbReference>
<feature type="domain" description="UvrD-like helicase C-terminal" evidence="16">
    <location>
        <begin position="333"/>
        <end position="602"/>
    </location>
</feature>
<feature type="binding site" evidence="13">
    <location>
        <begin position="66"/>
        <end position="73"/>
    </location>
    <ligand>
        <name>ATP</name>
        <dbReference type="ChEBI" id="CHEBI:30616"/>
    </ligand>
</feature>
<keyword evidence="4 13" id="KW-0347">Helicase</keyword>
<evidence type="ECO:0000256" key="5">
    <source>
        <dbReference type="ARBA" id="ARBA00022840"/>
    </source>
</evidence>
<dbReference type="GO" id="GO:0003677">
    <property type="term" value="F:DNA binding"/>
    <property type="evidence" value="ECO:0007669"/>
    <property type="project" value="UniProtKB-KW"/>
</dbReference>
<dbReference type="GO" id="GO:0043138">
    <property type="term" value="F:3'-5' DNA helicase activity"/>
    <property type="evidence" value="ECO:0007669"/>
    <property type="project" value="UniProtKB-EC"/>
</dbReference>
<dbReference type="GO" id="GO:0033202">
    <property type="term" value="C:DNA helicase complex"/>
    <property type="evidence" value="ECO:0007669"/>
    <property type="project" value="TreeGrafter"/>
</dbReference>
<dbReference type="FunFam" id="1.10.486.10:FF:000003">
    <property type="entry name" value="ATP-dependent DNA helicase"/>
    <property type="match status" value="1"/>
</dbReference>
<evidence type="ECO:0000256" key="6">
    <source>
        <dbReference type="ARBA" id="ARBA00023125"/>
    </source>
</evidence>
<protein>
    <recommendedName>
        <fullName evidence="10">DNA 3'-5' helicase</fullName>
        <ecNumber evidence="10">5.6.2.4</ecNumber>
    </recommendedName>
    <alternativeName>
        <fullName evidence="11">DNA 3'-5' helicase II</fullName>
    </alternativeName>
</protein>
<evidence type="ECO:0000259" key="16">
    <source>
        <dbReference type="PROSITE" id="PS51217"/>
    </source>
</evidence>
<comment type="function">
    <text evidence="8">Has both ATPase and helicase activities. Unwinds DNA duplexes with 3' to 5' polarity with respect to the bound strand and initiates unwinding most effectively when a single-stranded region is present. Involved in the post-incision events of nucleotide excision repair and methyl-directed mismatch repair.</text>
</comment>
<dbReference type="Gene3D" id="1.10.486.10">
    <property type="entry name" value="PCRA, domain 4"/>
    <property type="match status" value="1"/>
</dbReference>
<keyword evidence="18" id="KW-1185">Reference proteome</keyword>
<dbReference type="EC" id="5.6.2.4" evidence="10"/>
<dbReference type="AlphaFoldDB" id="A0A1U9Z6W4"/>
<dbReference type="InterPro" id="IPR013986">
    <property type="entry name" value="DExx_box_DNA_helicase_dom_sf"/>
</dbReference>
<evidence type="ECO:0000256" key="7">
    <source>
        <dbReference type="ARBA" id="ARBA00023235"/>
    </source>
</evidence>
<dbReference type="GO" id="GO:0000725">
    <property type="term" value="P:recombinational repair"/>
    <property type="evidence" value="ECO:0007669"/>
    <property type="project" value="TreeGrafter"/>
</dbReference>
<dbReference type="GO" id="GO:0009314">
    <property type="term" value="P:response to radiation"/>
    <property type="evidence" value="ECO:0007669"/>
    <property type="project" value="UniProtKB-ARBA"/>
</dbReference>
<reference evidence="17 18" key="1">
    <citation type="submission" date="2017-03" db="EMBL/GenBank/DDBJ databases">
        <title>Foreign affairs: Plasmid Transfer between Roseobacters and Rhizobia.</title>
        <authorList>
            <person name="Bartling P."/>
            <person name="Bunk B."/>
            <person name="Overmann J."/>
            <person name="Brinkmann H."/>
            <person name="Petersen J."/>
        </authorList>
    </citation>
    <scope>NUCLEOTIDE SEQUENCE [LARGE SCALE GENOMIC DNA]</scope>
    <source>
        <strain evidence="17 18">MACL11</strain>
    </source>
</reference>
<evidence type="ECO:0000256" key="12">
    <source>
        <dbReference type="ARBA" id="ARBA00048988"/>
    </source>
</evidence>
<keyword evidence="7" id="KW-0413">Isomerase</keyword>
<accession>A0A1U9Z6W4</accession>
<keyword evidence="5 13" id="KW-0067">ATP-binding</keyword>
<proteinExistence type="inferred from homology"/>
<comment type="similarity">
    <text evidence="1">Belongs to the helicase family. UvrD subfamily.</text>
</comment>
<dbReference type="Pfam" id="PF13361">
    <property type="entry name" value="UvrD_C"/>
    <property type="match status" value="1"/>
</dbReference>
<dbReference type="PROSITE" id="PS51217">
    <property type="entry name" value="UVRD_HELICASE_CTER"/>
    <property type="match status" value="1"/>
</dbReference>
<feature type="compositionally biased region" description="Low complexity" evidence="14">
    <location>
        <begin position="17"/>
        <end position="34"/>
    </location>
</feature>
<evidence type="ECO:0000313" key="18">
    <source>
        <dbReference type="Proteomes" id="UP000191135"/>
    </source>
</evidence>
<evidence type="ECO:0000256" key="14">
    <source>
        <dbReference type="SAM" id="MobiDB-lite"/>
    </source>
</evidence>
<dbReference type="PANTHER" id="PTHR11070:SF2">
    <property type="entry name" value="ATP-DEPENDENT DNA HELICASE SRS2"/>
    <property type="match status" value="1"/>
</dbReference>
<name>A0A1U9Z6W4_9HYPH</name>
<gene>
    <name evidence="17" type="primary">pcrA_1</name>
    <name evidence="17" type="ORF">Mame_04022</name>
</gene>
<evidence type="ECO:0000259" key="15">
    <source>
        <dbReference type="PROSITE" id="PS51198"/>
    </source>
</evidence>
<evidence type="ECO:0000256" key="1">
    <source>
        <dbReference type="ARBA" id="ARBA00009922"/>
    </source>
</evidence>
<feature type="region of interest" description="Disordered" evidence="14">
    <location>
        <begin position="1"/>
        <end position="34"/>
    </location>
</feature>
<evidence type="ECO:0000256" key="8">
    <source>
        <dbReference type="ARBA" id="ARBA00025289"/>
    </source>
</evidence>
<dbReference type="Pfam" id="PF00580">
    <property type="entry name" value="UvrD-helicase"/>
    <property type="match status" value="1"/>
</dbReference>
<dbReference type="RefSeq" id="WP_018067765.1">
    <property type="nucleotide sequence ID" value="NZ_AQWH01000055.1"/>
</dbReference>
<comment type="catalytic activity">
    <reaction evidence="12">
        <text>ATP + H2O = ADP + phosphate + H(+)</text>
        <dbReference type="Rhea" id="RHEA:13065"/>
        <dbReference type="ChEBI" id="CHEBI:15377"/>
        <dbReference type="ChEBI" id="CHEBI:15378"/>
        <dbReference type="ChEBI" id="CHEBI:30616"/>
        <dbReference type="ChEBI" id="CHEBI:43474"/>
        <dbReference type="ChEBI" id="CHEBI:456216"/>
        <dbReference type="EC" id="5.6.2.4"/>
    </reaction>
</comment>
<keyword evidence="3 13" id="KW-0378">Hydrolase</keyword>
<dbReference type="PANTHER" id="PTHR11070">
    <property type="entry name" value="UVRD / RECB / PCRA DNA HELICASE FAMILY MEMBER"/>
    <property type="match status" value="1"/>
</dbReference>
<organism evidence="17 18">
    <name type="scientific">Martelella mediterranea DSM 17316</name>
    <dbReference type="NCBI Taxonomy" id="1122214"/>
    <lineage>
        <taxon>Bacteria</taxon>
        <taxon>Pseudomonadati</taxon>
        <taxon>Pseudomonadota</taxon>
        <taxon>Alphaproteobacteria</taxon>
        <taxon>Hyphomicrobiales</taxon>
        <taxon>Aurantimonadaceae</taxon>
        <taxon>Martelella</taxon>
    </lineage>
</organism>
<dbReference type="KEGG" id="mmed:Mame_04022"/>